<keyword evidence="2" id="KW-1185">Reference proteome</keyword>
<accession>A0ACB8RYI6</accession>
<comment type="caution">
    <text evidence="1">The sequence shown here is derived from an EMBL/GenBank/DDBJ whole genome shotgun (WGS) entry which is preliminary data.</text>
</comment>
<evidence type="ECO:0000313" key="2">
    <source>
        <dbReference type="Proteomes" id="UP000814033"/>
    </source>
</evidence>
<proteinExistence type="predicted"/>
<gene>
    <name evidence="1" type="ORF">FA95DRAFT_947710</name>
</gene>
<organism evidence="1 2">
    <name type="scientific">Auriscalpium vulgare</name>
    <dbReference type="NCBI Taxonomy" id="40419"/>
    <lineage>
        <taxon>Eukaryota</taxon>
        <taxon>Fungi</taxon>
        <taxon>Dikarya</taxon>
        <taxon>Basidiomycota</taxon>
        <taxon>Agaricomycotina</taxon>
        <taxon>Agaricomycetes</taxon>
        <taxon>Russulales</taxon>
        <taxon>Auriscalpiaceae</taxon>
        <taxon>Auriscalpium</taxon>
    </lineage>
</organism>
<name>A0ACB8RYI6_9AGAM</name>
<reference evidence="1" key="1">
    <citation type="submission" date="2021-02" db="EMBL/GenBank/DDBJ databases">
        <authorList>
            <consortium name="DOE Joint Genome Institute"/>
            <person name="Ahrendt S."/>
            <person name="Looney B.P."/>
            <person name="Miyauchi S."/>
            <person name="Morin E."/>
            <person name="Drula E."/>
            <person name="Courty P.E."/>
            <person name="Chicoki N."/>
            <person name="Fauchery L."/>
            <person name="Kohler A."/>
            <person name="Kuo A."/>
            <person name="Labutti K."/>
            <person name="Pangilinan J."/>
            <person name="Lipzen A."/>
            <person name="Riley R."/>
            <person name="Andreopoulos W."/>
            <person name="He G."/>
            <person name="Johnson J."/>
            <person name="Barry K.W."/>
            <person name="Grigoriev I.V."/>
            <person name="Nagy L."/>
            <person name="Hibbett D."/>
            <person name="Henrissat B."/>
            <person name="Matheny P.B."/>
            <person name="Labbe J."/>
            <person name="Martin F."/>
        </authorList>
    </citation>
    <scope>NUCLEOTIDE SEQUENCE</scope>
    <source>
        <strain evidence="1">FP105234-sp</strain>
    </source>
</reference>
<dbReference type="EMBL" id="MU275877">
    <property type="protein sequence ID" value="KAI0049094.1"/>
    <property type="molecule type" value="Genomic_DNA"/>
</dbReference>
<protein>
    <submittedName>
        <fullName evidence="1">Uncharacterized protein</fullName>
    </submittedName>
</protein>
<evidence type="ECO:0000313" key="1">
    <source>
        <dbReference type="EMBL" id="KAI0049094.1"/>
    </source>
</evidence>
<reference evidence="1" key="2">
    <citation type="journal article" date="2022" name="New Phytol.">
        <title>Evolutionary transition to the ectomycorrhizal habit in the genomes of a hyperdiverse lineage of mushroom-forming fungi.</title>
        <authorList>
            <person name="Looney B."/>
            <person name="Miyauchi S."/>
            <person name="Morin E."/>
            <person name="Drula E."/>
            <person name="Courty P.E."/>
            <person name="Kohler A."/>
            <person name="Kuo A."/>
            <person name="LaButti K."/>
            <person name="Pangilinan J."/>
            <person name="Lipzen A."/>
            <person name="Riley R."/>
            <person name="Andreopoulos W."/>
            <person name="He G."/>
            <person name="Johnson J."/>
            <person name="Nolan M."/>
            <person name="Tritt A."/>
            <person name="Barry K.W."/>
            <person name="Grigoriev I.V."/>
            <person name="Nagy L.G."/>
            <person name="Hibbett D."/>
            <person name="Henrissat B."/>
            <person name="Matheny P.B."/>
            <person name="Labbe J."/>
            <person name="Martin F.M."/>
        </authorList>
    </citation>
    <scope>NUCLEOTIDE SEQUENCE</scope>
    <source>
        <strain evidence="1">FP105234-sp</strain>
    </source>
</reference>
<sequence length="341" mass="38735">MPVATLKPINDVPLTRPILYAALQDLSTRLLAAFGHQVRLIVHGGAVMVMHPELNHRYKTQDIDYIHRAFVAHYHKLGDYGAEQRLRACIAGTAHQLGLGADWMNDHADVALPMATDTYGRKYDPISAATLSVDDNVFFSAPGLQLLRVPWVWAFALKFVRYQKDDPQDIVAMLRLGEKERKMRWDRRHLEKWVTEYCWPMGYAAYHEQMLDELRRRMRHAIKTAIAMTPPPAPGFPQPNAYYGAPRHQGSQTTHTPPAPPFPQPITRSRSHAHIPTHAQVPTHAHVPTHAYVPSPVLPARTRNGTPYPTVKDLPMTYKPSTHAATPWWMQEDYSPPVCPR</sequence>
<dbReference type="Proteomes" id="UP000814033">
    <property type="component" value="Unassembled WGS sequence"/>
</dbReference>